<keyword evidence="9" id="KW-1185">Reference proteome</keyword>
<dbReference type="PROSITE" id="PS51191">
    <property type="entry name" value="FEMABX"/>
    <property type="match status" value="1"/>
</dbReference>
<dbReference type="EMBL" id="FUYV01000018">
    <property type="protein sequence ID" value="SKC23547.1"/>
    <property type="molecule type" value="Genomic_DNA"/>
</dbReference>
<evidence type="ECO:0000256" key="6">
    <source>
        <dbReference type="ARBA" id="ARBA00023316"/>
    </source>
</evidence>
<organism evidence="8 9">
    <name type="scientific">Alkalitalea saponilacus</name>
    <dbReference type="NCBI Taxonomy" id="889453"/>
    <lineage>
        <taxon>Bacteria</taxon>
        <taxon>Pseudomonadati</taxon>
        <taxon>Bacteroidota</taxon>
        <taxon>Bacteroidia</taxon>
        <taxon>Marinilabiliales</taxon>
        <taxon>Marinilabiliaceae</taxon>
        <taxon>Alkalitalea</taxon>
    </lineage>
</organism>
<dbReference type="GO" id="GO:0009252">
    <property type="term" value="P:peptidoglycan biosynthetic process"/>
    <property type="evidence" value="ECO:0007669"/>
    <property type="project" value="UniProtKB-KW"/>
</dbReference>
<keyword evidence="4" id="KW-0573">Peptidoglycan synthesis</keyword>
<evidence type="ECO:0000256" key="5">
    <source>
        <dbReference type="ARBA" id="ARBA00023315"/>
    </source>
</evidence>
<dbReference type="InterPro" id="IPR038740">
    <property type="entry name" value="BioF2-like_GNAT_dom"/>
</dbReference>
<name>A0A1T5HSD9_9BACT</name>
<dbReference type="Proteomes" id="UP000191055">
    <property type="component" value="Unassembled WGS sequence"/>
</dbReference>
<dbReference type="Pfam" id="PF13480">
    <property type="entry name" value="Acetyltransf_6"/>
    <property type="match status" value="1"/>
</dbReference>
<dbReference type="Gene3D" id="3.40.630.30">
    <property type="match status" value="2"/>
</dbReference>
<keyword evidence="6" id="KW-0961">Cell wall biogenesis/degradation</keyword>
<gene>
    <name evidence="8" type="ORF">SAMN03080601_02822</name>
</gene>
<keyword evidence="5" id="KW-0012">Acyltransferase</keyword>
<evidence type="ECO:0000259" key="7">
    <source>
        <dbReference type="Pfam" id="PF13480"/>
    </source>
</evidence>
<evidence type="ECO:0000256" key="1">
    <source>
        <dbReference type="ARBA" id="ARBA00009943"/>
    </source>
</evidence>
<dbReference type="InterPro" id="IPR016181">
    <property type="entry name" value="Acyl_CoA_acyltransferase"/>
</dbReference>
<sequence>MSQNNSLTFEICTNQTNPEWDQFISGISSVCHEQSSVWADTMTLSGWNSARVIVKENDKIVCGAQILTIEIPFFGKFGYIQQGPCINSAGNDAVKLMVDQIKEFTKKNKLQFTTVDIAYNLKELPQITEDKDFSPHPDRLPPEAPITSTLLLDLTQDLDTIMAGFKSGRRKSIRSGLKHGLEIRTGTRNDIELLFDLIDQTCKRRDTKPLYPDISFLYKLWDMFAPNNWVVMHIAETDRQPVCASLSFTFGDTFRNSIWGWSGDYVHLNASDVIDWKTICWAKEKGFKYYDFVHLDTISAKAILAGNNHVTQKIKERPHYGSTFYKMRFGGDIIFYPGVYSYFPSKLKKHLFSFAAKFLLNNALVKRIIRSIRRKASHTT</sequence>
<comment type="similarity">
    <text evidence="1">Belongs to the FemABX family.</text>
</comment>
<dbReference type="Pfam" id="PF02388">
    <property type="entry name" value="FemAB"/>
    <property type="match status" value="1"/>
</dbReference>
<protein>
    <submittedName>
        <fullName evidence="8">FemAB family protein</fullName>
    </submittedName>
</protein>
<proteinExistence type="inferred from homology"/>
<dbReference type="InterPro" id="IPR003447">
    <property type="entry name" value="FEMABX"/>
</dbReference>
<dbReference type="GO" id="GO:0016755">
    <property type="term" value="F:aminoacyltransferase activity"/>
    <property type="evidence" value="ECO:0007669"/>
    <property type="project" value="InterPro"/>
</dbReference>
<evidence type="ECO:0000313" key="9">
    <source>
        <dbReference type="Proteomes" id="UP000191055"/>
    </source>
</evidence>
<dbReference type="KEGG" id="asx:CDL62_03770"/>
<dbReference type="PANTHER" id="PTHR36174">
    <property type="entry name" value="LIPID II:GLYCINE GLYCYLTRANSFERASE"/>
    <property type="match status" value="1"/>
</dbReference>
<dbReference type="PANTHER" id="PTHR36174:SF1">
    <property type="entry name" value="LIPID II:GLYCINE GLYCYLTRANSFERASE"/>
    <property type="match status" value="1"/>
</dbReference>
<evidence type="ECO:0000256" key="4">
    <source>
        <dbReference type="ARBA" id="ARBA00022984"/>
    </source>
</evidence>
<keyword evidence="3" id="KW-0133">Cell shape</keyword>
<evidence type="ECO:0000256" key="3">
    <source>
        <dbReference type="ARBA" id="ARBA00022960"/>
    </source>
</evidence>
<dbReference type="GO" id="GO:0008360">
    <property type="term" value="P:regulation of cell shape"/>
    <property type="evidence" value="ECO:0007669"/>
    <property type="project" value="UniProtKB-KW"/>
</dbReference>
<dbReference type="AlphaFoldDB" id="A0A1T5HSD9"/>
<keyword evidence="2" id="KW-0808">Transferase</keyword>
<evidence type="ECO:0000256" key="2">
    <source>
        <dbReference type="ARBA" id="ARBA00022679"/>
    </source>
</evidence>
<dbReference type="GO" id="GO:0071555">
    <property type="term" value="P:cell wall organization"/>
    <property type="evidence" value="ECO:0007669"/>
    <property type="project" value="UniProtKB-KW"/>
</dbReference>
<reference evidence="8 9" key="1">
    <citation type="submission" date="2017-02" db="EMBL/GenBank/DDBJ databases">
        <authorList>
            <person name="Peterson S.W."/>
        </authorList>
    </citation>
    <scope>NUCLEOTIDE SEQUENCE [LARGE SCALE GENOMIC DNA]</scope>
    <source>
        <strain evidence="8 9">DSM 24412</strain>
    </source>
</reference>
<dbReference type="OrthoDB" id="9785911at2"/>
<dbReference type="SUPFAM" id="SSF55729">
    <property type="entry name" value="Acyl-CoA N-acyltransferases (Nat)"/>
    <property type="match status" value="2"/>
</dbReference>
<dbReference type="STRING" id="889453.SAMN03080601_02822"/>
<accession>A0A1T5HSD9</accession>
<evidence type="ECO:0000313" key="8">
    <source>
        <dbReference type="EMBL" id="SKC23547.1"/>
    </source>
</evidence>
<dbReference type="InterPro" id="IPR050644">
    <property type="entry name" value="PG_Glycine_Bridge_Synth"/>
</dbReference>
<dbReference type="RefSeq" id="WP_079558515.1">
    <property type="nucleotide sequence ID" value="NZ_CP021904.1"/>
</dbReference>
<feature type="domain" description="BioF2-like acetyltransferase" evidence="7">
    <location>
        <begin position="169"/>
        <end position="294"/>
    </location>
</feature>